<feature type="transmembrane region" description="Helical" evidence="9">
    <location>
        <begin position="204"/>
        <end position="222"/>
    </location>
</feature>
<dbReference type="GO" id="GO:0005353">
    <property type="term" value="F:fructose transmembrane transporter activity"/>
    <property type="evidence" value="ECO:0007669"/>
    <property type="project" value="UniProtKB-ARBA"/>
</dbReference>
<evidence type="ECO:0000256" key="5">
    <source>
        <dbReference type="ARBA" id="ARBA00022989"/>
    </source>
</evidence>
<comment type="subcellular location">
    <subcellularLocation>
        <location evidence="1">Cell membrane</location>
        <topology evidence="1">Multi-pass membrane protein</topology>
    </subcellularLocation>
</comment>
<feature type="domain" description="Major facilitator superfamily (MFS) profile" evidence="10">
    <location>
        <begin position="62"/>
        <end position="496"/>
    </location>
</feature>
<dbReference type="PROSITE" id="PS50850">
    <property type="entry name" value="MFS"/>
    <property type="match status" value="1"/>
</dbReference>
<feature type="transmembrane region" description="Helical" evidence="9">
    <location>
        <begin position="58"/>
        <end position="76"/>
    </location>
</feature>
<evidence type="ECO:0000313" key="12">
    <source>
        <dbReference type="Proteomes" id="UP000663852"/>
    </source>
</evidence>
<feature type="transmembrane region" description="Helical" evidence="9">
    <location>
        <begin position="351"/>
        <end position="368"/>
    </location>
</feature>
<name>A0A814HL31_ADIRI</name>
<dbReference type="PROSITE" id="PS00217">
    <property type="entry name" value="SUGAR_TRANSPORT_2"/>
    <property type="match status" value="1"/>
</dbReference>
<gene>
    <name evidence="11" type="ORF">EDS130_LOCUS15403</name>
</gene>
<comment type="similarity">
    <text evidence="7">Belongs to the major facilitator superfamily. Sugar transporter (TC 2.A.1.1) family.</text>
</comment>
<dbReference type="InterPro" id="IPR020846">
    <property type="entry name" value="MFS_dom"/>
</dbReference>
<dbReference type="InterPro" id="IPR005828">
    <property type="entry name" value="MFS_sugar_transport-like"/>
</dbReference>
<evidence type="ECO:0000256" key="4">
    <source>
        <dbReference type="ARBA" id="ARBA00022692"/>
    </source>
</evidence>
<feature type="transmembrane region" description="Helical" evidence="9">
    <location>
        <begin position="234"/>
        <end position="256"/>
    </location>
</feature>
<keyword evidence="6 9" id="KW-0472">Membrane</keyword>
<feature type="compositionally biased region" description="Low complexity" evidence="8">
    <location>
        <begin position="1"/>
        <end position="21"/>
    </location>
</feature>
<dbReference type="EMBL" id="CAJNOJ010000065">
    <property type="protein sequence ID" value="CAF1011321.1"/>
    <property type="molecule type" value="Genomic_DNA"/>
</dbReference>
<organism evidence="11 12">
    <name type="scientific">Adineta ricciae</name>
    <name type="common">Rotifer</name>
    <dbReference type="NCBI Taxonomy" id="249248"/>
    <lineage>
        <taxon>Eukaryota</taxon>
        <taxon>Metazoa</taxon>
        <taxon>Spiralia</taxon>
        <taxon>Gnathifera</taxon>
        <taxon>Rotifera</taxon>
        <taxon>Eurotatoria</taxon>
        <taxon>Bdelloidea</taxon>
        <taxon>Adinetida</taxon>
        <taxon>Adinetidae</taxon>
        <taxon>Adineta</taxon>
    </lineage>
</organism>
<dbReference type="PANTHER" id="PTHR23503:SF8">
    <property type="entry name" value="FACILITATED GLUCOSE TRANSPORTER PROTEIN 1"/>
    <property type="match status" value="1"/>
</dbReference>
<evidence type="ECO:0000259" key="10">
    <source>
        <dbReference type="PROSITE" id="PS50850"/>
    </source>
</evidence>
<dbReference type="Gene3D" id="1.20.1250.20">
    <property type="entry name" value="MFS general substrate transporter like domains"/>
    <property type="match status" value="1"/>
</dbReference>
<reference evidence="11" key="1">
    <citation type="submission" date="2021-02" db="EMBL/GenBank/DDBJ databases">
        <authorList>
            <person name="Nowell W R."/>
        </authorList>
    </citation>
    <scope>NUCLEOTIDE SEQUENCE</scope>
</reference>
<dbReference type="OrthoDB" id="4540492at2759"/>
<feature type="transmembrane region" description="Helical" evidence="9">
    <location>
        <begin position="408"/>
        <end position="429"/>
    </location>
</feature>
<evidence type="ECO:0000256" key="1">
    <source>
        <dbReference type="ARBA" id="ARBA00004651"/>
    </source>
</evidence>
<dbReference type="NCBIfam" id="TIGR00879">
    <property type="entry name" value="SP"/>
    <property type="match status" value="1"/>
</dbReference>
<feature type="transmembrane region" description="Helical" evidence="9">
    <location>
        <begin position="111"/>
        <end position="133"/>
    </location>
</feature>
<feature type="transmembrane region" description="Helical" evidence="9">
    <location>
        <begin position="375"/>
        <end position="396"/>
    </location>
</feature>
<dbReference type="PRINTS" id="PR00171">
    <property type="entry name" value="SUGRTRNSPORT"/>
</dbReference>
<dbReference type="FunFam" id="1.20.1250.20:FF:001511">
    <property type="entry name" value="Solute carrier family 2, facilitated glucose transporter member 5"/>
    <property type="match status" value="1"/>
</dbReference>
<evidence type="ECO:0000256" key="2">
    <source>
        <dbReference type="ARBA" id="ARBA00022448"/>
    </source>
</evidence>
<evidence type="ECO:0000256" key="6">
    <source>
        <dbReference type="ARBA" id="ARBA00023136"/>
    </source>
</evidence>
<feature type="region of interest" description="Disordered" evidence="8">
    <location>
        <begin position="1"/>
        <end position="51"/>
    </location>
</feature>
<dbReference type="InterPro" id="IPR003663">
    <property type="entry name" value="Sugar/inositol_transpt"/>
</dbReference>
<evidence type="ECO:0000256" key="9">
    <source>
        <dbReference type="SAM" id="Phobius"/>
    </source>
</evidence>
<protein>
    <recommendedName>
        <fullName evidence="10">Major facilitator superfamily (MFS) profile domain-containing protein</fullName>
    </recommendedName>
</protein>
<feature type="transmembrane region" description="Helical" evidence="9">
    <location>
        <begin position="145"/>
        <end position="165"/>
    </location>
</feature>
<dbReference type="AlphaFoldDB" id="A0A814HL31"/>
<feature type="transmembrane region" description="Helical" evidence="9">
    <location>
        <begin position="306"/>
        <end position="331"/>
    </location>
</feature>
<keyword evidence="5 9" id="KW-1133">Transmembrane helix</keyword>
<feature type="transmembrane region" description="Helical" evidence="9">
    <location>
        <begin position="171"/>
        <end position="192"/>
    </location>
</feature>
<dbReference type="InterPro" id="IPR045263">
    <property type="entry name" value="GLUT"/>
</dbReference>
<feature type="transmembrane region" description="Helical" evidence="9">
    <location>
        <begin position="473"/>
        <end position="492"/>
    </location>
</feature>
<dbReference type="Pfam" id="PF00083">
    <property type="entry name" value="Sugar_tr"/>
    <property type="match status" value="1"/>
</dbReference>
<dbReference type="PANTHER" id="PTHR23503">
    <property type="entry name" value="SOLUTE CARRIER FAMILY 2"/>
    <property type="match status" value="1"/>
</dbReference>
<keyword evidence="2 7" id="KW-0813">Transport</keyword>
<feature type="transmembrane region" description="Helical" evidence="9">
    <location>
        <begin position="441"/>
        <end position="461"/>
    </location>
</feature>
<evidence type="ECO:0000256" key="8">
    <source>
        <dbReference type="SAM" id="MobiDB-lite"/>
    </source>
</evidence>
<dbReference type="PROSITE" id="PS00216">
    <property type="entry name" value="SUGAR_TRANSPORT_1"/>
    <property type="match status" value="1"/>
</dbReference>
<proteinExistence type="inferred from homology"/>
<dbReference type="GO" id="GO:0005886">
    <property type="term" value="C:plasma membrane"/>
    <property type="evidence" value="ECO:0007669"/>
    <property type="project" value="UniProtKB-SubCell"/>
</dbReference>
<dbReference type="InterPro" id="IPR005829">
    <property type="entry name" value="Sugar_transporter_CS"/>
</dbReference>
<dbReference type="SUPFAM" id="SSF103473">
    <property type="entry name" value="MFS general substrate transporter"/>
    <property type="match status" value="1"/>
</dbReference>
<evidence type="ECO:0000256" key="3">
    <source>
        <dbReference type="ARBA" id="ARBA00022475"/>
    </source>
</evidence>
<evidence type="ECO:0000256" key="7">
    <source>
        <dbReference type="RuleBase" id="RU003346"/>
    </source>
</evidence>
<accession>A0A814HL31</accession>
<sequence>MTSDSPSSANLLANNNSTLSDGIRDPNDVSTVLPDVQSDNTPSPEHVSTSGKGMTGTLLLAVFAAISGTSFHFGYASGVINAPQDFIESFINETNHRRNPDTKVSASTVTLIFSLAVSVFALGGMVGGLFGGFITDRLGRKGGMYLNTVVSFVACVLMFISKPIHSYEVLIIGRFFLGLACGYGSSVAPTYINEVSPVRLRGTLGASFQLGIVILLFVSQVMGLEQVLGSQDKWHYAVLQVVLLLFVPESPKYLLLKKNSPEDAEKALRWLRGHPNVHHEVTAMQVEQSQNQQTARMLDLFTTPTVRWALFIAVFLQLSQQLSGINAVIYYSTAIFKTAGYDKSQSEYANLGLGATNSVVTIISVFLMDRLGRRILHLTGITGMFFTSLILVISLLVQATPFWNKVSLIMTILFVAFFGVGPGSIPWLITAELFNQTYRVPASSIAVLVNWSANFAVGLGFKPLFTNALHEYTFFLFTGFLLIFFLLTFFFVPETKAKDVETIYAEINAGQVWRKRQAPVQFIENRFGQESSVNYRPLQSA</sequence>
<dbReference type="GO" id="GO:1990539">
    <property type="term" value="P:fructose import across plasma membrane"/>
    <property type="evidence" value="ECO:0007669"/>
    <property type="project" value="UniProtKB-ARBA"/>
</dbReference>
<dbReference type="Proteomes" id="UP000663852">
    <property type="component" value="Unassembled WGS sequence"/>
</dbReference>
<keyword evidence="4 9" id="KW-0812">Transmembrane</keyword>
<keyword evidence="3" id="KW-1003">Cell membrane</keyword>
<dbReference type="InterPro" id="IPR036259">
    <property type="entry name" value="MFS_trans_sf"/>
</dbReference>
<evidence type="ECO:0000313" key="11">
    <source>
        <dbReference type="EMBL" id="CAF1011321.1"/>
    </source>
</evidence>
<comment type="caution">
    <text evidence="11">The sequence shown here is derived from an EMBL/GenBank/DDBJ whole genome shotgun (WGS) entry which is preliminary data.</text>
</comment>
<feature type="compositionally biased region" description="Polar residues" evidence="8">
    <location>
        <begin position="37"/>
        <end position="51"/>
    </location>
</feature>